<keyword evidence="2" id="KW-1185">Reference proteome</keyword>
<comment type="caution">
    <text evidence="1">The sequence shown here is derived from an EMBL/GenBank/DDBJ whole genome shotgun (WGS) entry which is preliminary data.</text>
</comment>
<dbReference type="OrthoDB" id="1937290at2759"/>
<dbReference type="AlphaFoldDB" id="A0A314U8L3"/>
<proteinExistence type="predicted"/>
<organism evidence="1 2">
    <name type="scientific">Prunus yedoensis var. nudiflora</name>
    <dbReference type="NCBI Taxonomy" id="2094558"/>
    <lineage>
        <taxon>Eukaryota</taxon>
        <taxon>Viridiplantae</taxon>
        <taxon>Streptophyta</taxon>
        <taxon>Embryophyta</taxon>
        <taxon>Tracheophyta</taxon>
        <taxon>Spermatophyta</taxon>
        <taxon>Magnoliopsida</taxon>
        <taxon>eudicotyledons</taxon>
        <taxon>Gunneridae</taxon>
        <taxon>Pentapetalae</taxon>
        <taxon>rosids</taxon>
        <taxon>fabids</taxon>
        <taxon>Rosales</taxon>
        <taxon>Rosaceae</taxon>
        <taxon>Amygdaloideae</taxon>
        <taxon>Amygdaleae</taxon>
        <taxon>Prunus</taxon>
    </lineage>
</organism>
<accession>A0A314U8L3</accession>
<evidence type="ECO:0008006" key="3">
    <source>
        <dbReference type="Google" id="ProtNLM"/>
    </source>
</evidence>
<evidence type="ECO:0000313" key="2">
    <source>
        <dbReference type="Proteomes" id="UP000250321"/>
    </source>
</evidence>
<dbReference type="Proteomes" id="UP000250321">
    <property type="component" value="Unassembled WGS sequence"/>
</dbReference>
<gene>
    <name evidence="1" type="ORF">Pyn_20740</name>
</gene>
<sequence>MNEDGNMRINKYGYPIQTLAFGIHVDNFMDHCGDRTHHMRQWDGMQNIFRREPIVAQNSDLRTRTYDMLGIEEVGPYNVLQVVTDNARNCVTSGRAIGNVNEDIFVAESLLS</sequence>
<reference evidence="1 2" key="1">
    <citation type="submission" date="2018-02" db="EMBL/GenBank/DDBJ databases">
        <title>Draft genome of wild Prunus yedoensis var. nudiflora.</title>
        <authorList>
            <person name="Baek S."/>
            <person name="Kim J.-H."/>
            <person name="Choi K."/>
            <person name="Kim G.-B."/>
            <person name="Cho A."/>
            <person name="Jang H."/>
            <person name="Shin C.-H."/>
            <person name="Yu H.-J."/>
            <person name="Mun J.-H."/>
        </authorList>
    </citation>
    <scope>NUCLEOTIDE SEQUENCE [LARGE SCALE GENOMIC DNA]</scope>
    <source>
        <strain evidence="2">cv. Jeju island</strain>
        <tissue evidence="1">Leaf</tissue>
    </source>
</reference>
<protein>
    <recommendedName>
        <fullName evidence="3">DUF659 domain-containing protein</fullName>
    </recommendedName>
</protein>
<name>A0A314U8L3_PRUYE</name>
<evidence type="ECO:0000313" key="1">
    <source>
        <dbReference type="EMBL" id="PQM33735.1"/>
    </source>
</evidence>
<dbReference type="EMBL" id="PJQY01003890">
    <property type="protein sequence ID" value="PQM33735.1"/>
    <property type="molecule type" value="Genomic_DNA"/>
</dbReference>